<name>A0A0D2P261_HYPSF</name>
<dbReference type="OMA" id="NLRLMWR"/>
<evidence type="ECO:0000259" key="1">
    <source>
        <dbReference type="Pfam" id="PF21294"/>
    </source>
</evidence>
<evidence type="ECO:0000313" key="2">
    <source>
        <dbReference type="EMBL" id="KJA25029.1"/>
    </source>
</evidence>
<keyword evidence="3" id="KW-1185">Reference proteome</keyword>
<dbReference type="InterPro" id="IPR048958">
    <property type="entry name" value="Polysacc_lyase_14"/>
</dbReference>
<dbReference type="STRING" id="945553.A0A0D2P261"/>
<dbReference type="Proteomes" id="UP000054270">
    <property type="component" value="Unassembled WGS sequence"/>
</dbReference>
<gene>
    <name evidence="2" type="ORF">HYPSUDRAFT_64983</name>
</gene>
<dbReference type="Gene3D" id="2.60.120.200">
    <property type="match status" value="1"/>
</dbReference>
<proteinExistence type="predicted"/>
<accession>A0A0D2P261</accession>
<evidence type="ECO:0000313" key="3">
    <source>
        <dbReference type="Proteomes" id="UP000054270"/>
    </source>
</evidence>
<dbReference type="AlphaFoldDB" id="A0A0D2P261"/>
<dbReference type="PANTHER" id="PTHR40124">
    <property type="match status" value="1"/>
</dbReference>
<dbReference type="EMBL" id="KN817533">
    <property type="protein sequence ID" value="KJA25029.1"/>
    <property type="molecule type" value="Genomic_DNA"/>
</dbReference>
<protein>
    <submittedName>
        <fullName evidence="2">Polysaccharide lyase family 14 protein</fullName>
    </submittedName>
</protein>
<dbReference type="GO" id="GO:0016829">
    <property type="term" value="F:lyase activity"/>
    <property type="evidence" value="ECO:0007669"/>
    <property type="project" value="UniProtKB-KW"/>
</dbReference>
<reference evidence="3" key="1">
    <citation type="submission" date="2014-04" db="EMBL/GenBank/DDBJ databases">
        <title>Evolutionary Origins and Diversification of the Mycorrhizal Mutualists.</title>
        <authorList>
            <consortium name="DOE Joint Genome Institute"/>
            <consortium name="Mycorrhizal Genomics Consortium"/>
            <person name="Kohler A."/>
            <person name="Kuo A."/>
            <person name="Nagy L.G."/>
            <person name="Floudas D."/>
            <person name="Copeland A."/>
            <person name="Barry K.W."/>
            <person name="Cichocki N."/>
            <person name="Veneault-Fourrey C."/>
            <person name="LaButti K."/>
            <person name="Lindquist E.A."/>
            <person name="Lipzen A."/>
            <person name="Lundell T."/>
            <person name="Morin E."/>
            <person name="Murat C."/>
            <person name="Riley R."/>
            <person name="Ohm R."/>
            <person name="Sun H."/>
            <person name="Tunlid A."/>
            <person name="Henrissat B."/>
            <person name="Grigoriev I.V."/>
            <person name="Hibbett D.S."/>
            <person name="Martin F."/>
        </authorList>
    </citation>
    <scope>NUCLEOTIDE SEQUENCE [LARGE SCALE GENOMIC DNA]</scope>
    <source>
        <strain evidence="3">FD-334 SS-4</strain>
    </source>
</reference>
<organism evidence="2 3">
    <name type="scientific">Hypholoma sublateritium (strain FD-334 SS-4)</name>
    <dbReference type="NCBI Taxonomy" id="945553"/>
    <lineage>
        <taxon>Eukaryota</taxon>
        <taxon>Fungi</taxon>
        <taxon>Dikarya</taxon>
        <taxon>Basidiomycota</taxon>
        <taxon>Agaricomycotina</taxon>
        <taxon>Agaricomycetes</taxon>
        <taxon>Agaricomycetidae</taxon>
        <taxon>Agaricales</taxon>
        <taxon>Agaricineae</taxon>
        <taxon>Strophariaceae</taxon>
        <taxon>Hypholoma</taxon>
    </lineage>
</organism>
<dbReference type="Pfam" id="PF21294">
    <property type="entry name" value="Polysacc_lyase_14"/>
    <property type="match status" value="1"/>
</dbReference>
<dbReference type="PANTHER" id="PTHR40124:SF1">
    <property type="entry name" value="DISAGGREGATASE RELATED REPEAT PROTEIN"/>
    <property type="match status" value="1"/>
</dbReference>
<keyword evidence="2" id="KW-0456">Lyase</keyword>
<sequence length="293" mass="32249">MYDLLDHLVPIKDFDTGFTTCEHINHPNLDRAELADKSLGVHKVFSKTTHSLVEPPAPARSTEDAPRVAWEAVYPEGSVNPAGQIPGGFGFYLSGPPSFAKCLESATEAVFSYRMLLQDGWTWQKGGKLPGIFGGSGGLAYGCTGGRQDQRCQCFNLRPMWRPDSVGELYAYLPLVPQNTKQLSAVPPRSIENSDYGFSVGRGAFHLDRAVGNWVTIAFRIKLNDAGIDNGELQLWLDGKSVINVNKLVLRESNESKIKGMHFQTFFGGHGDDWASPKDQQAWFSDVTAAVLR</sequence>
<feature type="domain" description="Polysaccharide lyase 14" evidence="1">
    <location>
        <begin position="69"/>
        <end position="287"/>
    </location>
</feature>
<dbReference type="OrthoDB" id="3337916at2759"/>